<keyword evidence="1" id="KW-0472">Membrane</keyword>
<feature type="transmembrane region" description="Helical" evidence="1">
    <location>
        <begin position="41"/>
        <end position="65"/>
    </location>
</feature>
<reference evidence="2" key="1">
    <citation type="submission" date="2021-04" db="EMBL/GenBank/DDBJ databases">
        <title>Proteiniclasticum sedimins sp. nov., an obligate anaerobic bacterium isolated from anaerobic sludge.</title>
        <authorList>
            <person name="Liu J."/>
        </authorList>
    </citation>
    <scope>NUCLEOTIDE SEQUENCE</scope>
    <source>
        <strain evidence="2">BAD-10</strain>
    </source>
</reference>
<feature type="transmembrane region" description="Helical" evidence="1">
    <location>
        <begin position="77"/>
        <end position="104"/>
    </location>
</feature>
<evidence type="ECO:0000256" key="1">
    <source>
        <dbReference type="SAM" id="Phobius"/>
    </source>
</evidence>
<gene>
    <name evidence="2" type="ORF">KCG48_05755</name>
</gene>
<dbReference type="Proteomes" id="UP000675379">
    <property type="component" value="Unassembled WGS sequence"/>
</dbReference>
<accession>A0A941HPW5</accession>
<proteinExistence type="predicted"/>
<dbReference type="EMBL" id="JAGSCS010000005">
    <property type="protein sequence ID" value="MBR0575846.1"/>
    <property type="molecule type" value="Genomic_DNA"/>
</dbReference>
<comment type="caution">
    <text evidence="2">The sequence shown here is derived from an EMBL/GenBank/DDBJ whole genome shotgun (WGS) entry which is preliminary data.</text>
</comment>
<sequence>MGYNQHNQNGSPLSRVILLVVLLIFLGPAAISIIGAGLGILVSLTLVLLVVALVLLASPILMLYFPASAAFHVPQMALFFFGIAVLALFVLTVAVVLKFIKWLFLTIIRGIRRILGYS</sequence>
<organism evidence="2 3">
    <name type="scientific">Proteiniclasticum sediminis</name>
    <dbReference type="NCBI Taxonomy" id="2804028"/>
    <lineage>
        <taxon>Bacteria</taxon>
        <taxon>Bacillati</taxon>
        <taxon>Bacillota</taxon>
        <taxon>Clostridia</taxon>
        <taxon>Eubacteriales</taxon>
        <taxon>Clostridiaceae</taxon>
        <taxon>Proteiniclasticum</taxon>
    </lineage>
</organism>
<keyword evidence="1" id="KW-0812">Transmembrane</keyword>
<name>A0A941HPW5_9CLOT</name>
<evidence type="ECO:0000313" key="2">
    <source>
        <dbReference type="EMBL" id="MBR0575846.1"/>
    </source>
</evidence>
<protein>
    <submittedName>
        <fullName evidence="2">Uncharacterized protein</fullName>
    </submittedName>
</protein>
<dbReference type="AlphaFoldDB" id="A0A941HPW5"/>
<evidence type="ECO:0000313" key="3">
    <source>
        <dbReference type="Proteomes" id="UP000675379"/>
    </source>
</evidence>
<feature type="transmembrane region" description="Helical" evidence="1">
    <location>
        <begin position="12"/>
        <end position="34"/>
    </location>
</feature>
<dbReference type="RefSeq" id="WP_211800505.1">
    <property type="nucleotide sequence ID" value="NZ_JAGSCS010000005.1"/>
</dbReference>
<keyword evidence="3" id="KW-1185">Reference proteome</keyword>
<keyword evidence="1" id="KW-1133">Transmembrane helix</keyword>